<keyword evidence="2" id="KW-0238">DNA-binding</keyword>
<dbReference type="PANTHER" id="PTHR43649:SF12">
    <property type="entry name" value="DIACETYLCHITOBIOSE BINDING PROTEIN DASA"/>
    <property type="match status" value="1"/>
</dbReference>
<evidence type="ECO:0000259" key="4">
    <source>
        <dbReference type="PROSITE" id="PS50949"/>
    </source>
</evidence>
<dbReference type="AlphaFoldDB" id="A0A3G9JKR0"/>
<dbReference type="Gene3D" id="1.10.10.10">
    <property type="entry name" value="Winged helix-like DNA-binding domain superfamily/Winged helix DNA-binding domain"/>
    <property type="match status" value="1"/>
</dbReference>
<evidence type="ECO:0000256" key="1">
    <source>
        <dbReference type="ARBA" id="ARBA00023015"/>
    </source>
</evidence>
<accession>A0A3G9JKR0</accession>
<name>A0A3G9JKR0_9BACL</name>
<dbReference type="Pfam" id="PF13416">
    <property type="entry name" value="SBP_bac_8"/>
    <property type="match status" value="1"/>
</dbReference>
<organism evidence="5 6">
    <name type="scientific">Paenibacillus baekrokdamisoli</name>
    <dbReference type="NCBI Taxonomy" id="1712516"/>
    <lineage>
        <taxon>Bacteria</taxon>
        <taxon>Bacillati</taxon>
        <taxon>Bacillota</taxon>
        <taxon>Bacilli</taxon>
        <taxon>Bacillales</taxon>
        <taxon>Paenibacillaceae</taxon>
        <taxon>Paenibacillus</taxon>
    </lineage>
</organism>
<dbReference type="PANTHER" id="PTHR43649">
    <property type="entry name" value="ARABINOSE-BINDING PROTEIN-RELATED"/>
    <property type="match status" value="1"/>
</dbReference>
<dbReference type="InterPro" id="IPR006059">
    <property type="entry name" value="SBP"/>
</dbReference>
<dbReference type="SMART" id="SM00345">
    <property type="entry name" value="HTH_GNTR"/>
    <property type="match status" value="1"/>
</dbReference>
<dbReference type="PROSITE" id="PS50949">
    <property type="entry name" value="HTH_GNTR"/>
    <property type="match status" value="1"/>
</dbReference>
<dbReference type="Pfam" id="PF00392">
    <property type="entry name" value="GntR"/>
    <property type="match status" value="1"/>
</dbReference>
<dbReference type="CDD" id="cd07377">
    <property type="entry name" value="WHTH_GntR"/>
    <property type="match status" value="1"/>
</dbReference>
<gene>
    <name evidence="5" type="ORF">Back11_48490</name>
</gene>
<dbReference type="InterPro" id="IPR050490">
    <property type="entry name" value="Bact_solute-bd_prot1"/>
</dbReference>
<keyword evidence="3" id="KW-0804">Transcription</keyword>
<dbReference type="GO" id="GO:0003677">
    <property type="term" value="F:DNA binding"/>
    <property type="evidence" value="ECO:0007669"/>
    <property type="project" value="UniProtKB-KW"/>
</dbReference>
<dbReference type="InterPro" id="IPR000524">
    <property type="entry name" value="Tscrpt_reg_HTH_GntR"/>
</dbReference>
<keyword evidence="1" id="KW-0805">Transcription regulation</keyword>
<dbReference type="InterPro" id="IPR036388">
    <property type="entry name" value="WH-like_DNA-bd_sf"/>
</dbReference>
<protein>
    <recommendedName>
        <fullName evidence="4">HTH gntR-type domain-containing protein</fullName>
    </recommendedName>
</protein>
<evidence type="ECO:0000313" key="6">
    <source>
        <dbReference type="Proteomes" id="UP000275368"/>
    </source>
</evidence>
<proteinExistence type="predicted"/>
<sequence>MDSTHLQTGRKSFQLRLQHMIDRLRSDIMHGAYSPGELLPSEMMLTEQFQLSNKSVRKGLDTLVGEGLIVKIDRVGSRVTDIAPGAALSLSFGYSASIERDFVLSSLLDDFHALHPSVRVKALPLRSTTDYMSTAKEYMDNNLLDAFTLNNLDFQHIVDHGYTHMLEPLTPDTQVYRFTQEAFVHDHDILAKPVIFSPIVLAYNRSHFHESNVPEPDGSWKWDDVVAHATALTIPGKRHGLYFYLLSDNRWPALLLQSGMRFEPEPDGSFRLSGTRLMESIRLSKELIDNRNFYPRYLSENSDDVNELFVQGKVSMILTNYMSINDFKDTNLDYDISPLPYICEPRSLLNVIGVAVNRNSKQKKAVMLLTDYLASPRAQRIIREKSLSLPALKRIAEAPLEQSESMNSMNRPSRFFMFRETMASYRMHRDLNLSMASFNALRYLLKQYWSDLIDEQTLCDQVTDLLRLS</sequence>
<dbReference type="Proteomes" id="UP000275368">
    <property type="component" value="Chromosome"/>
</dbReference>
<dbReference type="EMBL" id="AP019308">
    <property type="protein sequence ID" value="BBH23504.1"/>
    <property type="molecule type" value="Genomic_DNA"/>
</dbReference>
<dbReference type="SUPFAM" id="SSF53850">
    <property type="entry name" value="Periplasmic binding protein-like II"/>
    <property type="match status" value="1"/>
</dbReference>
<dbReference type="KEGG" id="pbk:Back11_48490"/>
<keyword evidence="6" id="KW-1185">Reference proteome</keyword>
<feature type="domain" description="HTH gntR-type" evidence="4">
    <location>
        <begin position="14"/>
        <end position="82"/>
    </location>
</feature>
<dbReference type="InterPro" id="IPR036390">
    <property type="entry name" value="WH_DNA-bd_sf"/>
</dbReference>
<dbReference type="GO" id="GO:0003700">
    <property type="term" value="F:DNA-binding transcription factor activity"/>
    <property type="evidence" value="ECO:0007669"/>
    <property type="project" value="InterPro"/>
</dbReference>
<evidence type="ECO:0000313" key="5">
    <source>
        <dbReference type="EMBL" id="BBH23504.1"/>
    </source>
</evidence>
<reference evidence="5 6" key="1">
    <citation type="submission" date="2018-11" db="EMBL/GenBank/DDBJ databases">
        <title>Complete genome sequence of Paenibacillus baekrokdamisoli strain KCTC 33723.</title>
        <authorList>
            <person name="Kang S.W."/>
            <person name="Lee K.C."/>
            <person name="Kim K.K."/>
            <person name="Kim J.S."/>
            <person name="Kim D.S."/>
            <person name="Ko S.H."/>
            <person name="Yang S.H."/>
            <person name="Lee J.S."/>
        </authorList>
    </citation>
    <scope>NUCLEOTIDE SEQUENCE [LARGE SCALE GENOMIC DNA]</scope>
    <source>
        <strain evidence="5 6">KCTC 33723</strain>
    </source>
</reference>
<evidence type="ECO:0000256" key="2">
    <source>
        <dbReference type="ARBA" id="ARBA00023125"/>
    </source>
</evidence>
<dbReference type="Gene3D" id="3.40.190.10">
    <property type="entry name" value="Periplasmic binding protein-like II"/>
    <property type="match status" value="1"/>
</dbReference>
<dbReference type="OrthoDB" id="2374506at2"/>
<evidence type="ECO:0000256" key="3">
    <source>
        <dbReference type="ARBA" id="ARBA00023163"/>
    </source>
</evidence>
<dbReference type="SUPFAM" id="SSF46785">
    <property type="entry name" value="Winged helix' DNA-binding domain"/>
    <property type="match status" value="1"/>
</dbReference>